<dbReference type="PANTHER" id="PTHR43395:SF1">
    <property type="entry name" value="CHEMOTAXIS PROTEIN CHEA"/>
    <property type="match status" value="1"/>
</dbReference>
<dbReference type="OrthoDB" id="9803176at2"/>
<dbReference type="InterPro" id="IPR037052">
    <property type="entry name" value="CheA-like_P2_sf"/>
</dbReference>
<dbReference type="PROSITE" id="PS50851">
    <property type="entry name" value="CHEW"/>
    <property type="match status" value="2"/>
</dbReference>
<evidence type="ECO:0000256" key="3">
    <source>
        <dbReference type="ARBA" id="ARBA00021495"/>
    </source>
</evidence>
<dbReference type="SMART" id="SM00387">
    <property type="entry name" value="HATPase_c"/>
    <property type="match status" value="1"/>
</dbReference>
<dbReference type="SMART" id="SM00260">
    <property type="entry name" value="CheW"/>
    <property type="match status" value="2"/>
</dbReference>
<reference evidence="11 12" key="1">
    <citation type="submission" date="2015-12" db="EMBL/GenBank/DDBJ databases">
        <title>Genome sequence of Aneurinibacillus soli.</title>
        <authorList>
            <person name="Lee J.S."/>
            <person name="Lee K.C."/>
            <person name="Kim K.K."/>
            <person name="Lee B.W."/>
        </authorList>
    </citation>
    <scope>NUCLEOTIDE SEQUENCE [LARGE SCALE GENOMIC DNA]</scope>
    <source>
        <strain evidence="11 12">CB4</strain>
    </source>
</reference>
<dbReference type="Pfam" id="PF07194">
    <property type="entry name" value="P2"/>
    <property type="match status" value="1"/>
</dbReference>
<evidence type="ECO:0000256" key="10">
    <source>
        <dbReference type="ARBA" id="ARBA00023012"/>
    </source>
</evidence>
<keyword evidence="5" id="KW-0597">Phosphoprotein</keyword>
<evidence type="ECO:0000256" key="9">
    <source>
        <dbReference type="ARBA" id="ARBA00022840"/>
    </source>
</evidence>
<sequence length="853" mass="95548">MSDMDMAAYMGVFLDEVDEQLQILDEEILNLEQDGENVETIQRIFRAAHTLKGSSAAMGFDNMKELTHKVENVFDLIRNRQLAVNTEIINVIFEAIDYLKVMKEAIINGTLAETNPQPLIDRLEKIRSGAGTGEPANSSPDPQKQTEQSGAPVIHFDVYQREVITKALQDGYQVMAIYIRLVDTCIMKYVRAVLIFNNLKETGEVIASFPSAEDMENEDTFSGEFIYVLATKKKKQEIIQIINHISEIKTVDLTVITSDNLEQFCEGKKIQVVQVPLKQEPAVQPKVEQKVKVNPTVRVDVERLEYLMNLVGELVIDQTRLVDVQQRLNDRFDGIEDMVVLGEVSNHLGRVIGELQEGIMKTRMLPIEQLFNRFPRMVRDLGQKAGKELDFIMEGKETELDRTLIEEIGDPIIHLLRNAIDHGVETPEEREQVGKPHKGRVVLKAAHEENHIVITIEDDGRGIDVEKVAASAIRKGVLTEDVAAKMTDKEKTFLIFGSGVSTAQKVSDISGRGVGMDIVRSNIEKLNGIIDIDTTVGAGTNFSIKLPLTLAIIRSLLVKLSDQTFALPLVNVLEIVRLPLDEVKTIKNREVGVIRGRILPLVRLRERLQIQPPIEENKKRLIVVVVGIADKRVGLIVDQTLGDQEVVIKSLGKYIHVPSYIAGATIMGDGNVALILDVGSIVREEGSKGVAVQADIEQRVKSHERQLVTFELADEEYGLDVQYVKDIITVPEITAVMSPPFSVLGIINLRGQLIPVIDMRQRFGMPQCDVTRKSRVVVVELQERLIGMLVDRVTEVLEIEEDTIEPAPESGNVQSKFIEGISRFDERLVILLHLDLVLNIEELNEIDVLHYTS</sequence>
<evidence type="ECO:0000256" key="2">
    <source>
        <dbReference type="ARBA" id="ARBA00012438"/>
    </source>
</evidence>
<dbReference type="Gene3D" id="3.30.565.10">
    <property type="entry name" value="Histidine kinase-like ATPase, C-terminal domain"/>
    <property type="match status" value="1"/>
</dbReference>
<keyword evidence="10" id="KW-0902">Two-component regulatory system</keyword>
<evidence type="ECO:0000313" key="12">
    <source>
        <dbReference type="Proteomes" id="UP000217696"/>
    </source>
</evidence>
<dbReference type="Pfam" id="PF01627">
    <property type="entry name" value="Hpt"/>
    <property type="match status" value="1"/>
</dbReference>
<dbReference type="InterPro" id="IPR010808">
    <property type="entry name" value="CheA_P2-bd"/>
</dbReference>
<keyword evidence="9" id="KW-0067">ATP-binding</keyword>
<keyword evidence="12" id="KW-1185">Reference proteome</keyword>
<evidence type="ECO:0000256" key="4">
    <source>
        <dbReference type="ARBA" id="ARBA00022500"/>
    </source>
</evidence>
<dbReference type="PROSITE" id="PS50109">
    <property type="entry name" value="HIS_KIN"/>
    <property type="match status" value="1"/>
</dbReference>
<dbReference type="InterPro" id="IPR004358">
    <property type="entry name" value="Sig_transdc_His_kin-like_C"/>
</dbReference>
<keyword evidence="8" id="KW-0418">Kinase</keyword>
<dbReference type="Gene3D" id="2.40.50.180">
    <property type="entry name" value="CheA-289, Domain 4"/>
    <property type="match status" value="1"/>
</dbReference>
<dbReference type="SUPFAM" id="SSF55052">
    <property type="entry name" value="CheY-binding domain of CheA"/>
    <property type="match status" value="1"/>
</dbReference>
<proteinExistence type="predicted"/>
<comment type="catalytic activity">
    <reaction evidence="1">
        <text>ATP + protein L-histidine = ADP + protein N-phospho-L-histidine.</text>
        <dbReference type="EC" id="2.7.13.3"/>
    </reaction>
</comment>
<dbReference type="InterPro" id="IPR036641">
    <property type="entry name" value="HPT_dom_sf"/>
</dbReference>
<dbReference type="InterPro" id="IPR003594">
    <property type="entry name" value="HATPase_dom"/>
</dbReference>
<dbReference type="InterPro" id="IPR035891">
    <property type="entry name" value="CheY-binding_CheA"/>
</dbReference>
<dbReference type="SUPFAM" id="SSF47226">
    <property type="entry name" value="Histidine-containing phosphotransfer domain, HPT domain"/>
    <property type="match status" value="1"/>
</dbReference>
<dbReference type="PROSITE" id="PS50894">
    <property type="entry name" value="HPT"/>
    <property type="match status" value="1"/>
</dbReference>
<dbReference type="InterPro" id="IPR036890">
    <property type="entry name" value="HATPase_C_sf"/>
</dbReference>
<dbReference type="GO" id="GO:0006935">
    <property type="term" value="P:chemotaxis"/>
    <property type="evidence" value="ECO:0007669"/>
    <property type="project" value="UniProtKB-KW"/>
</dbReference>
<dbReference type="SUPFAM" id="SSF55874">
    <property type="entry name" value="ATPase domain of HSP90 chaperone/DNA topoisomerase II/histidine kinase"/>
    <property type="match status" value="1"/>
</dbReference>
<dbReference type="Pfam" id="PF01584">
    <property type="entry name" value="CheW"/>
    <property type="match status" value="2"/>
</dbReference>
<dbReference type="InterPro" id="IPR036061">
    <property type="entry name" value="CheW-like_dom_sf"/>
</dbReference>
<dbReference type="InterPro" id="IPR036097">
    <property type="entry name" value="HisK_dim/P_sf"/>
</dbReference>
<dbReference type="FunFam" id="3.30.565.10:FF:000016">
    <property type="entry name" value="Chemotaxis protein CheA, putative"/>
    <property type="match status" value="1"/>
</dbReference>
<dbReference type="Pfam" id="PF02518">
    <property type="entry name" value="HATPase_c"/>
    <property type="match status" value="1"/>
</dbReference>
<keyword evidence="6 11" id="KW-0808">Transferase</keyword>
<dbReference type="Gene3D" id="2.30.30.40">
    <property type="entry name" value="SH3 Domains"/>
    <property type="match status" value="2"/>
</dbReference>
<dbReference type="GO" id="GO:0005524">
    <property type="term" value="F:ATP binding"/>
    <property type="evidence" value="ECO:0007669"/>
    <property type="project" value="UniProtKB-KW"/>
</dbReference>
<keyword evidence="4" id="KW-0145">Chemotaxis</keyword>
<gene>
    <name evidence="11" type="primary">cheA_2</name>
    <name evidence="11" type="ORF">CB4_04193</name>
</gene>
<dbReference type="GO" id="GO:0005737">
    <property type="term" value="C:cytoplasm"/>
    <property type="evidence" value="ECO:0007669"/>
    <property type="project" value="InterPro"/>
</dbReference>
<dbReference type="Gene3D" id="1.10.287.560">
    <property type="entry name" value="Histidine kinase CheA-like, homodimeric domain"/>
    <property type="match status" value="1"/>
</dbReference>
<name>A0A0U5B1P2_9BACL</name>
<dbReference type="SUPFAM" id="SSF50341">
    <property type="entry name" value="CheW-like"/>
    <property type="match status" value="2"/>
</dbReference>
<dbReference type="Pfam" id="PF02895">
    <property type="entry name" value="H-kinase_dim"/>
    <property type="match status" value="1"/>
</dbReference>
<dbReference type="InterPro" id="IPR002545">
    <property type="entry name" value="CheW-lke_dom"/>
</dbReference>
<organism evidence="11 12">
    <name type="scientific">Aneurinibacillus soli</name>
    <dbReference type="NCBI Taxonomy" id="1500254"/>
    <lineage>
        <taxon>Bacteria</taxon>
        <taxon>Bacillati</taxon>
        <taxon>Bacillota</taxon>
        <taxon>Bacilli</taxon>
        <taxon>Bacillales</taxon>
        <taxon>Paenibacillaceae</taxon>
        <taxon>Aneurinibacillus group</taxon>
        <taxon>Aneurinibacillus</taxon>
    </lineage>
</organism>
<dbReference type="GO" id="GO:0000155">
    <property type="term" value="F:phosphorelay sensor kinase activity"/>
    <property type="evidence" value="ECO:0007669"/>
    <property type="project" value="InterPro"/>
</dbReference>
<keyword evidence="7" id="KW-0547">Nucleotide-binding</keyword>
<dbReference type="KEGG" id="asoc:CB4_04193"/>
<dbReference type="Gene3D" id="3.30.70.1110">
    <property type="entry name" value="Histidine kinase CheA-like, P2 response regulator-binding domain"/>
    <property type="match status" value="1"/>
</dbReference>
<dbReference type="InterPro" id="IPR051315">
    <property type="entry name" value="Bact_Chemotaxis_CheA"/>
</dbReference>
<evidence type="ECO:0000256" key="1">
    <source>
        <dbReference type="ARBA" id="ARBA00000085"/>
    </source>
</evidence>
<dbReference type="CDD" id="cd00732">
    <property type="entry name" value="CheW"/>
    <property type="match status" value="1"/>
</dbReference>
<dbReference type="PRINTS" id="PR00344">
    <property type="entry name" value="BCTRLSENSOR"/>
</dbReference>
<dbReference type="Gene3D" id="1.20.120.160">
    <property type="entry name" value="HPT domain"/>
    <property type="match status" value="1"/>
</dbReference>
<dbReference type="CDD" id="cd16916">
    <property type="entry name" value="HATPase_CheA-like"/>
    <property type="match status" value="1"/>
</dbReference>
<protein>
    <recommendedName>
        <fullName evidence="3">Chemotaxis protein CheA</fullName>
        <ecNumber evidence="2">2.7.13.3</ecNumber>
    </recommendedName>
</protein>
<dbReference type="SUPFAM" id="SSF47384">
    <property type="entry name" value="Homodimeric domain of signal transducing histidine kinase"/>
    <property type="match status" value="1"/>
</dbReference>
<dbReference type="AlphaFoldDB" id="A0A0U5B1P2"/>
<dbReference type="Proteomes" id="UP000217696">
    <property type="component" value="Chromosome"/>
</dbReference>
<dbReference type="SMART" id="SM01231">
    <property type="entry name" value="H-kinase_dim"/>
    <property type="match status" value="1"/>
</dbReference>
<evidence type="ECO:0000256" key="8">
    <source>
        <dbReference type="ARBA" id="ARBA00022777"/>
    </source>
</evidence>
<dbReference type="CDD" id="cd00088">
    <property type="entry name" value="HPT"/>
    <property type="match status" value="1"/>
</dbReference>
<dbReference type="CDD" id="cd00731">
    <property type="entry name" value="CheA_reg"/>
    <property type="match status" value="1"/>
</dbReference>
<dbReference type="SMART" id="SM00073">
    <property type="entry name" value="HPT"/>
    <property type="match status" value="1"/>
</dbReference>
<accession>A0A0U5B1P2</accession>
<dbReference type="InterPro" id="IPR037006">
    <property type="entry name" value="CheA-like_homodim_sf"/>
</dbReference>
<evidence type="ECO:0000256" key="6">
    <source>
        <dbReference type="ARBA" id="ARBA00022679"/>
    </source>
</evidence>
<dbReference type="InterPro" id="IPR008207">
    <property type="entry name" value="Sig_transdc_His_kin_Hpt_dom"/>
</dbReference>
<dbReference type="EC" id="2.7.13.3" evidence="2"/>
<dbReference type="InterPro" id="IPR005467">
    <property type="entry name" value="His_kinase_dom"/>
</dbReference>
<evidence type="ECO:0000313" key="11">
    <source>
        <dbReference type="EMBL" id="BAU29921.1"/>
    </source>
</evidence>
<dbReference type="InterPro" id="IPR004105">
    <property type="entry name" value="CheA-like_dim"/>
</dbReference>
<dbReference type="EMBL" id="AP017312">
    <property type="protein sequence ID" value="BAU29921.1"/>
    <property type="molecule type" value="Genomic_DNA"/>
</dbReference>
<evidence type="ECO:0000256" key="5">
    <source>
        <dbReference type="ARBA" id="ARBA00022553"/>
    </source>
</evidence>
<evidence type="ECO:0000256" key="7">
    <source>
        <dbReference type="ARBA" id="ARBA00022741"/>
    </source>
</evidence>
<dbReference type="PANTHER" id="PTHR43395">
    <property type="entry name" value="SENSOR HISTIDINE KINASE CHEA"/>
    <property type="match status" value="1"/>
</dbReference>